<dbReference type="InterPro" id="IPR003594">
    <property type="entry name" value="HATPase_dom"/>
</dbReference>
<dbReference type="PANTHER" id="PTHR45866">
    <property type="entry name" value="DNA GYRASE/TOPOISOMERASE SUBUNIT B"/>
    <property type="match status" value="1"/>
</dbReference>
<dbReference type="EMBL" id="SSMQ01000056">
    <property type="protein sequence ID" value="TKC99456.1"/>
    <property type="molecule type" value="Genomic_DNA"/>
</dbReference>
<gene>
    <name evidence="12" type="ORF">E8A74_37650</name>
</gene>
<keyword evidence="5" id="KW-0547">Nucleotide-binding</keyword>
<dbReference type="Gene3D" id="3.30.230.10">
    <property type="match status" value="1"/>
</dbReference>
<dbReference type="InterPro" id="IPR014721">
    <property type="entry name" value="Ribsml_uS5_D2-typ_fold_subgr"/>
</dbReference>
<keyword evidence="8" id="KW-0238">DNA-binding</keyword>
<protein>
    <recommendedName>
        <fullName evidence="4">DNA topoisomerase (ATP-hydrolyzing)</fullName>
        <ecNumber evidence="4">5.6.2.2</ecNumber>
    </recommendedName>
</protein>
<dbReference type="SMART" id="SM00387">
    <property type="entry name" value="HATPase_c"/>
    <property type="match status" value="1"/>
</dbReference>
<dbReference type="CDD" id="cd00329">
    <property type="entry name" value="TopoII_MutL_Trans"/>
    <property type="match status" value="1"/>
</dbReference>
<dbReference type="SUPFAM" id="SSF54211">
    <property type="entry name" value="Ribosomal protein S5 domain 2-like"/>
    <property type="match status" value="1"/>
</dbReference>
<evidence type="ECO:0000256" key="3">
    <source>
        <dbReference type="ARBA" id="ARBA00010708"/>
    </source>
</evidence>
<evidence type="ECO:0000256" key="1">
    <source>
        <dbReference type="ARBA" id="ARBA00000185"/>
    </source>
</evidence>
<dbReference type="EC" id="5.6.2.2" evidence="4"/>
<dbReference type="PANTHER" id="PTHR45866:SF1">
    <property type="entry name" value="DNA GYRASE SUBUNIT B, MITOCHONDRIAL"/>
    <property type="match status" value="1"/>
</dbReference>
<dbReference type="AlphaFoldDB" id="A0A4U1IY00"/>
<organism evidence="12 13">
    <name type="scientific">Polyangium fumosum</name>
    <dbReference type="NCBI Taxonomy" id="889272"/>
    <lineage>
        <taxon>Bacteria</taxon>
        <taxon>Pseudomonadati</taxon>
        <taxon>Myxococcota</taxon>
        <taxon>Polyangia</taxon>
        <taxon>Polyangiales</taxon>
        <taxon>Polyangiaceae</taxon>
        <taxon>Polyangium</taxon>
    </lineage>
</organism>
<evidence type="ECO:0000256" key="9">
    <source>
        <dbReference type="ARBA" id="ARBA00023235"/>
    </source>
</evidence>
<feature type="region of interest" description="Disordered" evidence="10">
    <location>
        <begin position="87"/>
        <end position="116"/>
    </location>
</feature>
<dbReference type="SUPFAM" id="SSF55874">
    <property type="entry name" value="ATPase domain of HSP90 chaperone/DNA topoisomerase II/histidine kinase"/>
    <property type="match status" value="1"/>
</dbReference>
<dbReference type="Gene3D" id="3.30.565.10">
    <property type="entry name" value="Histidine kinase-like ATPase, C-terminal domain"/>
    <property type="match status" value="1"/>
</dbReference>
<dbReference type="InterPro" id="IPR036890">
    <property type="entry name" value="HATPase_C_sf"/>
</dbReference>
<sequence length="515" mass="56839">MTCSSLCFRPVMGGVFLMSWAPALGRANGLQEETPCLPTRVYASRMRRESAMETLGFGNRAPVLANVPWPEQVRPRTSDLRRSPILRRARSAAIRPSSERNLFSASSRPRSESANQRLSCSSAKFVRYAPVVGQGPGQTRISSSREGGALRMIDSDADIDAIRRRPGMFIGDVHDGSGLLHMVWELLANALDEHVRGSCRAVSVEVGEDGSMTVRDDGRGIPVDRVDGVPFVQKALTSLHRTPTFDGHTPHEHVGLHGVGLVAVNALSSWLSLEIFRDEKHYRQRYERGIPCDALEAVGSTSQTGTAITFLPDPTIFSNPWFNAGAIATRLRELACLVPSLSFSFVDHRRHHFHEPRGIRVFLERTRSPGKRIFGVVAVEEVENDISVEVAMEWRDHPRTSIDSFANIQRTTEGGTHVRGLLNGLARGLRDVEGARVNKRSLEQLRDIVASGLHAVVCVRLRDPTYASPTTSRLATPAVATVVSAVVRRAFAHELRHNAELRAHIVGQIKRVDHP</sequence>
<dbReference type="SMART" id="SM00433">
    <property type="entry name" value="TOP2c"/>
    <property type="match status" value="1"/>
</dbReference>
<keyword evidence="6" id="KW-0067">ATP-binding</keyword>
<dbReference type="GO" id="GO:0003677">
    <property type="term" value="F:DNA binding"/>
    <property type="evidence" value="ECO:0007669"/>
    <property type="project" value="UniProtKB-KW"/>
</dbReference>
<keyword evidence="13" id="KW-1185">Reference proteome</keyword>
<accession>A0A4U1IY00</accession>
<dbReference type="InterPro" id="IPR000565">
    <property type="entry name" value="Topo_IIA_B"/>
</dbReference>
<dbReference type="Pfam" id="PF00204">
    <property type="entry name" value="DNA_gyraseB"/>
    <property type="match status" value="1"/>
</dbReference>
<dbReference type="OrthoDB" id="5512710at2"/>
<evidence type="ECO:0000256" key="10">
    <source>
        <dbReference type="SAM" id="MobiDB-lite"/>
    </source>
</evidence>
<comment type="caution">
    <text evidence="12">The sequence shown here is derived from an EMBL/GenBank/DDBJ whole genome shotgun (WGS) entry which is preliminary data.</text>
</comment>
<dbReference type="InterPro" id="IPR013506">
    <property type="entry name" value="Topo_IIA_bsu_dom2"/>
</dbReference>
<evidence type="ECO:0000313" key="13">
    <source>
        <dbReference type="Proteomes" id="UP000309215"/>
    </source>
</evidence>
<dbReference type="InterPro" id="IPR001241">
    <property type="entry name" value="Topo_IIA"/>
</dbReference>
<reference evidence="12 13" key="1">
    <citation type="submission" date="2019-04" db="EMBL/GenBank/DDBJ databases">
        <authorList>
            <person name="Li Y."/>
            <person name="Wang J."/>
        </authorList>
    </citation>
    <scope>NUCLEOTIDE SEQUENCE [LARGE SCALE GENOMIC DNA]</scope>
    <source>
        <strain evidence="12 13">DSM 14668</strain>
    </source>
</reference>
<dbReference type="Proteomes" id="UP000309215">
    <property type="component" value="Unassembled WGS sequence"/>
</dbReference>
<dbReference type="PRINTS" id="PR00418">
    <property type="entry name" value="TPI2FAMILY"/>
</dbReference>
<dbReference type="GO" id="GO:0005524">
    <property type="term" value="F:ATP binding"/>
    <property type="evidence" value="ECO:0007669"/>
    <property type="project" value="UniProtKB-KW"/>
</dbReference>
<keyword evidence="7" id="KW-0799">Topoisomerase</keyword>
<dbReference type="Pfam" id="PF02518">
    <property type="entry name" value="HATPase_c"/>
    <property type="match status" value="1"/>
</dbReference>
<evidence type="ECO:0000313" key="12">
    <source>
        <dbReference type="EMBL" id="TKC99456.1"/>
    </source>
</evidence>
<comment type="catalytic activity">
    <reaction evidence="1">
        <text>ATP-dependent breakage, passage and rejoining of double-stranded DNA.</text>
        <dbReference type="EC" id="5.6.2.2"/>
    </reaction>
</comment>
<evidence type="ECO:0000256" key="5">
    <source>
        <dbReference type="ARBA" id="ARBA00022741"/>
    </source>
</evidence>
<dbReference type="GO" id="GO:0003918">
    <property type="term" value="F:DNA topoisomerase type II (double strand cut, ATP-hydrolyzing) activity"/>
    <property type="evidence" value="ECO:0007669"/>
    <property type="project" value="UniProtKB-EC"/>
</dbReference>
<evidence type="ECO:0000256" key="8">
    <source>
        <dbReference type="ARBA" id="ARBA00023125"/>
    </source>
</evidence>
<proteinExistence type="inferred from homology"/>
<evidence type="ECO:0000256" key="4">
    <source>
        <dbReference type="ARBA" id="ARBA00012895"/>
    </source>
</evidence>
<dbReference type="GO" id="GO:0006265">
    <property type="term" value="P:DNA topological change"/>
    <property type="evidence" value="ECO:0007669"/>
    <property type="project" value="InterPro"/>
</dbReference>
<name>A0A4U1IY00_9BACT</name>
<evidence type="ECO:0000256" key="7">
    <source>
        <dbReference type="ARBA" id="ARBA00023029"/>
    </source>
</evidence>
<evidence type="ECO:0000256" key="6">
    <source>
        <dbReference type="ARBA" id="ARBA00022840"/>
    </source>
</evidence>
<comment type="cofactor">
    <cofactor evidence="2">
        <name>Mg(2+)</name>
        <dbReference type="ChEBI" id="CHEBI:18420"/>
    </cofactor>
</comment>
<feature type="compositionally biased region" description="Polar residues" evidence="10">
    <location>
        <begin position="99"/>
        <end position="116"/>
    </location>
</feature>
<keyword evidence="9" id="KW-0413">Isomerase</keyword>
<dbReference type="InterPro" id="IPR020568">
    <property type="entry name" value="Ribosomal_Su5_D2-typ_SF"/>
</dbReference>
<feature type="domain" description="Histidine kinase/HSP90-like ATPase" evidence="11">
    <location>
        <begin position="174"/>
        <end position="316"/>
    </location>
</feature>
<comment type="similarity">
    <text evidence="3">Belongs to the type II topoisomerase GyrB family.</text>
</comment>
<dbReference type="PRINTS" id="PR01159">
    <property type="entry name" value="DNAGYRASEB"/>
</dbReference>
<evidence type="ECO:0000259" key="11">
    <source>
        <dbReference type="SMART" id="SM00387"/>
    </source>
</evidence>
<evidence type="ECO:0000256" key="2">
    <source>
        <dbReference type="ARBA" id="ARBA00001946"/>
    </source>
</evidence>